<dbReference type="GO" id="GO:0005576">
    <property type="term" value="C:extracellular region"/>
    <property type="evidence" value="ECO:0007669"/>
    <property type="project" value="InterPro"/>
</dbReference>
<feature type="chain" id="PRO_5012013865" evidence="1">
    <location>
        <begin position="29"/>
        <end position="345"/>
    </location>
</feature>
<evidence type="ECO:0000313" key="4">
    <source>
        <dbReference type="Proteomes" id="UP000198287"/>
    </source>
</evidence>
<evidence type="ECO:0000313" key="3">
    <source>
        <dbReference type="EMBL" id="OXA39789.1"/>
    </source>
</evidence>
<feature type="signal peptide" evidence="1">
    <location>
        <begin position="1"/>
        <end position="28"/>
    </location>
</feature>
<reference evidence="3 4" key="1">
    <citation type="submission" date="2015-12" db="EMBL/GenBank/DDBJ databases">
        <title>The genome of Folsomia candida.</title>
        <authorList>
            <person name="Faddeeva A."/>
            <person name="Derks M.F."/>
            <person name="Anvar Y."/>
            <person name="Smit S."/>
            <person name="Van Straalen N."/>
            <person name="Roelofs D."/>
        </authorList>
    </citation>
    <scope>NUCLEOTIDE SEQUENCE [LARGE SCALE GENOMIC DNA]</scope>
    <source>
        <strain evidence="3 4">VU population</strain>
        <tissue evidence="3">Whole body</tissue>
    </source>
</reference>
<dbReference type="SMART" id="SM00494">
    <property type="entry name" value="ChtBD2"/>
    <property type="match status" value="1"/>
</dbReference>
<evidence type="ECO:0000256" key="1">
    <source>
        <dbReference type="SAM" id="SignalP"/>
    </source>
</evidence>
<organism evidence="3 4">
    <name type="scientific">Folsomia candida</name>
    <name type="common">Springtail</name>
    <dbReference type="NCBI Taxonomy" id="158441"/>
    <lineage>
        <taxon>Eukaryota</taxon>
        <taxon>Metazoa</taxon>
        <taxon>Ecdysozoa</taxon>
        <taxon>Arthropoda</taxon>
        <taxon>Hexapoda</taxon>
        <taxon>Collembola</taxon>
        <taxon>Entomobryomorpha</taxon>
        <taxon>Isotomoidea</taxon>
        <taxon>Isotomidae</taxon>
        <taxon>Proisotominae</taxon>
        <taxon>Folsomia</taxon>
    </lineage>
</organism>
<dbReference type="Gene3D" id="2.170.140.10">
    <property type="entry name" value="Chitin binding domain"/>
    <property type="match status" value="1"/>
</dbReference>
<keyword evidence="4" id="KW-1185">Reference proteome</keyword>
<feature type="domain" description="Chitin-binding type-2" evidence="2">
    <location>
        <begin position="29"/>
        <end position="85"/>
    </location>
</feature>
<proteinExistence type="predicted"/>
<accession>A0A226D3J1</accession>
<dbReference type="EMBL" id="LNIX01000037">
    <property type="protein sequence ID" value="OXA39789.1"/>
    <property type="molecule type" value="Genomic_DNA"/>
</dbReference>
<dbReference type="InterPro" id="IPR002557">
    <property type="entry name" value="Chitin-bd_dom"/>
</dbReference>
<dbReference type="Pfam" id="PF01607">
    <property type="entry name" value="CBM_14"/>
    <property type="match status" value="1"/>
</dbReference>
<comment type="caution">
    <text evidence="3">The sequence shown here is derived from an EMBL/GenBank/DDBJ whole genome shotgun (WGS) entry which is preliminary data.</text>
</comment>
<evidence type="ECO:0000259" key="2">
    <source>
        <dbReference type="PROSITE" id="PS50940"/>
    </source>
</evidence>
<keyword evidence="1" id="KW-0732">Signal</keyword>
<protein>
    <submittedName>
        <fullName evidence="3">Chondroitin proteoglycan 1</fullName>
    </submittedName>
</protein>
<dbReference type="OrthoDB" id="6020543at2759"/>
<dbReference type="AlphaFoldDB" id="A0A226D3J1"/>
<sequence>MGKLLRHRVTLLTVVVFSTTGFLRCVTGQEICSDGERYSPHPECKFYWDCNSGGEPILRECPADLFWDVAITACNLPENVPECTTRHYHNNSNNYHSNYDDTTDNHASNDHYSTNYDDNYYDDATTHRSPMHRVVLLGVNDVYDVLSGPLNVTFHPIVNVNGGSAYSNLYMHGVSMLEFLCRFTFSPNTVQVTRQAGNLYLESNYDAGGYLDFHPFSNSCLPSGNFTGAGLASLSVRNLSWNIIMTFDFDLNADEVTIRNFTIFEISFDRIFLDLGQNFRINGSPVDWEAFNVNFHSCFHTQVDLYRREIETKLMTALNQGYARFSLVDIYLFLFSGDCPHCWIG</sequence>
<dbReference type="InterPro" id="IPR036508">
    <property type="entry name" value="Chitin-bd_dom_sf"/>
</dbReference>
<dbReference type="PROSITE" id="PS50940">
    <property type="entry name" value="CHIT_BIND_II"/>
    <property type="match status" value="1"/>
</dbReference>
<gene>
    <name evidence="3" type="ORF">Fcan01_25539</name>
</gene>
<name>A0A226D3J1_FOLCA</name>
<dbReference type="Proteomes" id="UP000198287">
    <property type="component" value="Unassembled WGS sequence"/>
</dbReference>
<dbReference type="SUPFAM" id="SSF57625">
    <property type="entry name" value="Invertebrate chitin-binding proteins"/>
    <property type="match status" value="1"/>
</dbReference>
<dbReference type="GO" id="GO:0008061">
    <property type="term" value="F:chitin binding"/>
    <property type="evidence" value="ECO:0007669"/>
    <property type="project" value="InterPro"/>
</dbReference>